<organism evidence="2 3">
    <name type="scientific">Geospiza parvula</name>
    <name type="common">Small tree-finch</name>
    <name type="synonym">Camarhynchus parvulus</name>
    <dbReference type="NCBI Taxonomy" id="87175"/>
    <lineage>
        <taxon>Eukaryota</taxon>
        <taxon>Metazoa</taxon>
        <taxon>Chordata</taxon>
        <taxon>Craniata</taxon>
        <taxon>Vertebrata</taxon>
        <taxon>Euteleostomi</taxon>
        <taxon>Archelosauria</taxon>
        <taxon>Archosauria</taxon>
        <taxon>Dinosauria</taxon>
        <taxon>Saurischia</taxon>
        <taxon>Theropoda</taxon>
        <taxon>Coelurosauria</taxon>
        <taxon>Aves</taxon>
        <taxon>Neognathae</taxon>
        <taxon>Neoaves</taxon>
        <taxon>Telluraves</taxon>
        <taxon>Australaves</taxon>
        <taxon>Passeriformes</taxon>
        <taxon>Thraupidae</taxon>
        <taxon>Camarhynchus</taxon>
    </lineage>
</organism>
<sequence length="73" mass="7641">GQNNGFSKTLSPSPECQSEALQPPDCATGASLACFVALQTHLDTHLYSPSTTEDSSLPPNFSPLTLSMLTPCS</sequence>
<feature type="compositionally biased region" description="Polar residues" evidence="1">
    <location>
        <begin position="1"/>
        <end position="20"/>
    </location>
</feature>
<evidence type="ECO:0000313" key="2">
    <source>
        <dbReference type="Ensembl" id="ENSCPVP00000012834.1"/>
    </source>
</evidence>
<protein>
    <submittedName>
        <fullName evidence="2">Uncharacterized protein</fullName>
    </submittedName>
</protein>
<dbReference type="Ensembl" id="ENSCPVT00000013414.2">
    <property type="protein sequence ID" value="ENSCPVP00000012834.1"/>
    <property type="gene ID" value="ENSCPVG00000009396.2"/>
</dbReference>
<evidence type="ECO:0000256" key="1">
    <source>
        <dbReference type="SAM" id="MobiDB-lite"/>
    </source>
</evidence>
<name>A0A8C3MXL7_GEOPR</name>
<keyword evidence="3" id="KW-1185">Reference proteome</keyword>
<reference evidence="2" key="2">
    <citation type="submission" date="2025-08" db="UniProtKB">
        <authorList>
            <consortium name="Ensembl"/>
        </authorList>
    </citation>
    <scope>IDENTIFICATION</scope>
</reference>
<reference evidence="2" key="3">
    <citation type="submission" date="2025-09" db="UniProtKB">
        <authorList>
            <consortium name="Ensembl"/>
        </authorList>
    </citation>
    <scope>IDENTIFICATION</scope>
</reference>
<dbReference type="AlphaFoldDB" id="A0A8C3MXL7"/>
<evidence type="ECO:0000313" key="3">
    <source>
        <dbReference type="Proteomes" id="UP000694382"/>
    </source>
</evidence>
<dbReference type="Proteomes" id="UP000694382">
    <property type="component" value="Chromosome 4"/>
</dbReference>
<accession>A0A8C3MXL7</accession>
<reference evidence="2" key="1">
    <citation type="submission" date="2020-02" db="EMBL/GenBank/DDBJ databases">
        <authorList>
            <person name="Enbody D E."/>
            <person name="Pettersson E M."/>
        </authorList>
    </citation>
    <scope>NUCLEOTIDE SEQUENCE [LARGE SCALE GENOMIC DNA]</scope>
</reference>
<proteinExistence type="predicted"/>
<feature type="region of interest" description="Disordered" evidence="1">
    <location>
        <begin position="1"/>
        <end position="22"/>
    </location>
</feature>